<comment type="caution">
    <text evidence="7">The sequence shown here is derived from an EMBL/GenBank/DDBJ whole genome shotgun (WGS) entry which is preliminary data.</text>
</comment>
<dbReference type="RefSeq" id="WP_203365395.1">
    <property type="nucleotide sequence ID" value="NZ_WSFT01000016.1"/>
</dbReference>
<accession>A0A942Z5I5</accession>
<evidence type="ECO:0000256" key="3">
    <source>
        <dbReference type="ARBA" id="ARBA00022729"/>
    </source>
</evidence>
<protein>
    <submittedName>
        <fullName evidence="7">LPXTG cell wall anchor domain-containing protein</fullName>
    </submittedName>
</protein>
<evidence type="ECO:0000256" key="1">
    <source>
        <dbReference type="ARBA" id="ARBA00022512"/>
    </source>
</evidence>
<keyword evidence="2" id="KW-0964">Secreted</keyword>
<keyword evidence="8" id="KW-1185">Reference proteome</keyword>
<sequence length="200" mass="22221">MVKKKKIGLIILVIVLFFTTLTTTVFSDDVKIIREKEGLIVEPSTKSFDLTTLKPGDTEKSKLTIINNGKDPLEVSIGLERVGKKQKIDLFEQLELTLNYGSEQIYIGKMSDLEDMSISLGNLDIDTIKELVATIHLPGPETGNEYQNKEVEFNWVFTAKSKDSGVLPKTGEDIPILIYTIGVLALGTGAFLLFKKKKVN</sequence>
<feature type="transmembrane region" description="Helical" evidence="5">
    <location>
        <begin position="176"/>
        <end position="194"/>
    </location>
</feature>
<proteinExistence type="predicted"/>
<evidence type="ECO:0000259" key="6">
    <source>
        <dbReference type="PROSITE" id="PS50847"/>
    </source>
</evidence>
<keyword evidence="3" id="KW-0732">Signal</keyword>
<dbReference type="NCBIfam" id="TIGR01167">
    <property type="entry name" value="LPXTG_anchor"/>
    <property type="match status" value="1"/>
</dbReference>
<evidence type="ECO:0000313" key="8">
    <source>
        <dbReference type="Proteomes" id="UP000724672"/>
    </source>
</evidence>
<keyword evidence="4" id="KW-0572">Peptidoglycan-anchor</keyword>
<dbReference type="InterPro" id="IPR019931">
    <property type="entry name" value="LPXTG_anchor"/>
</dbReference>
<gene>
    <name evidence="7" type="ORF">GOQ27_03300</name>
</gene>
<dbReference type="EMBL" id="WSFT01000016">
    <property type="protein sequence ID" value="MBS4537471.1"/>
    <property type="molecule type" value="Genomic_DNA"/>
</dbReference>
<dbReference type="AlphaFoldDB" id="A0A942Z5I5"/>
<evidence type="ECO:0000256" key="5">
    <source>
        <dbReference type="SAM" id="Phobius"/>
    </source>
</evidence>
<keyword evidence="5" id="KW-1133">Transmembrane helix</keyword>
<name>A0A942Z5I5_9FIRM</name>
<reference evidence="7" key="1">
    <citation type="submission" date="2019-12" db="EMBL/GenBank/DDBJ databases">
        <title>Clostridiaceae gen. nov. sp. nov., isolated from sediment in Xinjiang, China.</title>
        <authorList>
            <person name="Zhang R."/>
        </authorList>
    </citation>
    <scope>NUCLEOTIDE SEQUENCE</scope>
    <source>
        <strain evidence="7">D2Q-11</strain>
    </source>
</reference>
<feature type="domain" description="Gram-positive cocci surface proteins LPxTG" evidence="6">
    <location>
        <begin position="167"/>
        <end position="200"/>
    </location>
</feature>
<dbReference type="Proteomes" id="UP000724672">
    <property type="component" value="Unassembled WGS sequence"/>
</dbReference>
<dbReference type="PROSITE" id="PS50847">
    <property type="entry name" value="GRAM_POS_ANCHORING"/>
    <property type="match status" value="1"/>
</dbReference>
<dbReference type="Pfam" id="PF00746">
    <property type="entry name" value="Gram_pos_anchor"/>
    <property type="match status" value="1"/>
</dbReference>
<evidence type="ECO:0000313" key="7">
    <source>
        <dbReference type="EMBL" id="MBS4537471.1"/>
    </source>
</evidence>
<evidence type="ECO:0000256" key="4">
    <source>
        <dbReference type="ARBA" id="ARBA00023088"/>
    </source>
</evidence>
<keyword evidence="5" id="KW-0812">Transmembrane</keyword>
<evidence type="ECO:0000256" key="2">
    <source>
        <dbReference type="ARBA" id="ARBA00022525"/>
    </source>
</evidence>
<keyword evidence="1" id="KW-0134">Cell wall</keyword>
<organism evidence="7 8">
    <name type="scientific">Anaeromonas frigoriresistens</name>
    <dbReference type="NCBI Taxonomy" id="2683708"/>
    <lineage>
        <taxon>Bacteria</taxon>
        <taxon>Bacillati</taxon>
        <taxon>Bacillota</taxon>
        <taxon>Tissierellia</taxon>
        <taxon>Tissierellales</taxon>
        <taxon>Thermohalobacteraceae</taxon>
        <taxon>Anaeromonas</taxon>
    </lineage>
</organism>
<keyword evidence="5" id="KW-0472">Membrane</keyword>